<dbReference type="Pfam" id="PF19081">
    <property type="entry name" value="Ig_7"/>
    <property type="match status" value="1"/>
</dbReference>
<protein>
    <recommendedName>
        <fullName evidence="2">HYR domain-containing protein</fullName>
    </recommendedName>
</protein>
<dbReference type="Pfam" id="PF02494">
    <property type="entry name" value="HYR"/>
    <property type="match status" value="7"/>
</dbReference>
<gene>
    <name evidence="3" type="ORF">CFS9_21240</name>
</gene>
<organism evidence="3">
    <name type="scientific">Flavobacterium sp. CFS9</name>
    <dbReference type="NCBI Taxonomy" id="3143118"/>
    <lineage>
        <taxon>Bacteria</taxon>
        <taxon>Pseudomonadati</taxon>
        <taxon>Bacteroidota</taxon>
        <taxon>Flavobacteriia</taxon>
        <taxon>Flavobacteriales</taxon>
        <taxon>Flavobacteriaceae</taxon>
        <taxon>Flavobacterium</taxon>
    </lineage>
</organism>
<dbReference type="Pfam" id="PF13585">
    <property type="entry name" value="CHU_C"/>
    <property type="match status" value="1"/>
</dbReference>
<dbReference type="PROSITE" id="PS50825">
    <property type="entry name" value="HYR"/>
    <property type="match status" value="5"/>
</dbReference>
<dbReference type="RefSeq" id="WP_369618517.1">
    <property type="nucleotide sequence ID" value="NZ_AP031573.1"/>
</dbReference>
<dbReference type="InterPro" id="IPR044023">
    <property type="entry name" value="Ig_7"/>
</dbReference>
<dbReference type="PANTHER" id="PTHR24273">
    <property type="entry name" value="FI04643P-RELATED"/>
    <property type="match status" value="1"/>
</dbReference>
<sequence length="1732" mass="180727">MQNTSFKIRDFLNLFYKEYRGYSFLLRVALLVLPYMVHSQCTVNTINSGFELPGGSGGLLNQSTFPGWKTTAPDGLIEVWSNTGYGDNTIPAFEGTHHAELNATIPAGLYQDYDTSSANMFTYSFAHRGRFGTDVMVLKAGPPGGPYTEVGRFSTGQAWKVYTGTYQIPVYQNTTRFIFESVSAAGVNNDGSAGNLLDAINFTAVVGVPSIRDADKVVCAGNSTTLTATVKENFNVYWYDSGGILLHTGLTYTTPVLFSTTRYQIEQVSSSGCRSGLSDLNIIVNPKPVVTISGTSKDCLKTTLTAVTDVPSPRFVWYKDNSIINGQTKATLVVTANGKYKVRAINGTTSCEQTSDAITVDVTDTEKPIITCPADINQAADTGKCGASITIVKPTATDNCSTAFVFTGVRSDALTLTDAYPTGITTITWTAKDASGNISEPCTQTITVTDTEKPVISSVNITQVTDPGKCNASVTIINPTTTDNCPATITYTGIRSDALALNDAYPTGTTTITWTATDASGNISLPSIQTITITDNTKPVINCPANITQTADAGTCGANVTITNPTATDICPTTFTFNGVRSDALALNDIYPTGTTTITWTATDASGNVSASCIQTITIIDNEKPVITCSADITQTADAGTCGAKITITKPTATDNCSTAFTFAGVRSDALALTATYPIGMTTITWTATDASGNVSASCTQTITITDNEKPVVICPVNITQATDAGTCGASITLTNPTATDNCSTAFTFAGVRSDALALTAAYPIGMTTITWTTTDAYGNVSAPCAQTITIIDKEKPIIVIPANIEKTADTGKCSTNVTIVNPTATDNCSTTFTYNGVRSDALDLTAAYPTGKTAITWTATDASGNISLSCEQTITVTDNEKPVINCSEDLTTDAEIGLCTTTKIVLIPPTVTDNCGVASVTNNAPPVFPVGVTIVTWTATDINGNVSTCEISLSCEQTITVTDNEKPVINCSEDLTTDAEIGLCTTTKIVLIPPTVTDNCGVASVTNNAPPVFPVGVTIVTWTATDINGNVSTCEQKVSAVTTATSIKSANDYGSPVNGAVGGIVVNVLDNDLLNCLAATADKVNITLASTLPSGINFDTATGKVSVNPHTLLGTYTFDYTICDPLHLPNCSTSTVTVVVEASKIESPNQTFTSGATGGTTPSVVSNVKVNGLPAVVGTNPGEVTITGIKLPPGFTLNPDGRVTVPPNTAIGSYTVEYQVCEVSSNPTNCSASTVTIVVEASKIESPTQTFTIGAAGGTTPSVVSNVKVNGLPAVIGTKPGEVMLTGTKVPPGFTLNSDGRVTVPPNTPLGSYTVEYQVCEMSTNPANCSASTATVVVEASKIESPTQTFTIGATGGTTPSVVSNVKVNGLPAVIGTKPGEVTLTGTKVPPGFTLNPDGGVTVPPNTPAGSYTVEYQVCEVGSNPKSCSTSTATIVVETSKIEISDQTLIFTIGATGGTTPSVVSNVKVNGLPAVIGTKPGEVILTGTKVPPGFTLNPNGRVTVPPKTPVGSYTVEYQVCEVINPTNCNTSTAKIVVVEVSKIEISTQTSTFTIGDTGGTTPSVISYVKVNGLPAVIGTNPGEVTLTGTKVPLGFILNPDGTVTVPPNTPGGSYTVEYQICEVGNPTNCGTGTVKIEVDGCEIKVSNAFSPNGDSQNDRFYIHGLECFPDNKVEIYNRWGRLIFECERYNNEDRVFRGGSGELPGTYFYVLKYRDSQSQTHEKAGYVYISK</sequence>
<dbReference type="InterPro" id="IPR003410">
    <property type="entry name" value="HYR_dom"/>
</dbReference>
<feature type="domain" description="HYR" evidence="2">
    <location>
        <begin position="706"/>
        <end position="793"/>
    </location>
</feature>
<feature type="domain" description="HYR" evidence="2">
    <location>
        <begin position="534"/>
        <end position="621"/>
    </location>
</feature>
<dbReference type="EMBL" id="AP031573">
    <property type="protein sequence ID" value="BFM43483.1"/>
    <property type="molecule type" value="Genomic_DNA"/>
</dbReference>
<name>A0AAT9H1C8_9FLAO</name>
<dbReference type="Gene3D" id="2.60.40.10">
    <property type="entry name" value="Immunoglobulins"/>
    <property type="match status" value="1"/>
</dbReference>
<dbReference type="InterPro" id="IPR013783">
    <property type="entry name" value="Ig-like_fold"/>
</dbReference>
<keyword evidence="1" id="KW-0677">Repeat</keyword>
<feature type="domain" description="HYR" evidence="2">
    <location>
        <begin position="963"/>
        <end position="1043"/>
    </location>
</feature>
<proteinExistence type="predicted"/>
<evidence type="ECO:0000313" key="3">
    <source>
        <dbReference type="EMBL" id="BFM43483.1"/>
    </source>
</evidence>
<evidence type="ECO:0000256" key="1">
    <source>
        <dbReference type="ARBA" id="ARBA00022737"/>
    </source>
</evidence>
<evidence type="ECO:0000259" key="2">
    <source>
        <dbReference type="PROSITE" id="PS50825"/>
    </source>
</evidence>
<accession>A0AAT9H1C8</accession>
<feature type="domain" description="HYR" evidence="2">
    <location>
        <begin position="363"/>
        <end position="450"/>
    </location>
</feature>
<dbReference type="PANTHER" id="PTHR24273:SF32">
    <property type="entry name" value="HYALIN"/>
    <property type="match status" value="1"/>
</dbReference>
<feature type="domain" description="HYR" evidence="2">
    <location>
        <begin position="878"/>
        <end position="958"/>
    </location>
</feature>
<reference evidence="3" key="1">
    <citation type="submission" date="2024-05" db="EMBL/GenBank/DDBJ databases">
        <title>Whole-Genome Sequence of CFS9, a Potential Fish Probiotic Isolated from the Body Surface of Silurus asotus.</title>
        <authorList>
            <person name="Kojima M."/>
            <person name="Tobioka K."/>
            <person name="Yokota K."/>
            <person name="Nakatani H."/>
            <person name="Hori K."/>
            <person name="Tamaru Y."/>
            <person name="Okazaki F."/>
        </authorList>
    </citation>
    <scope>NUCLEOTIDE SEQUENCE</scope>
    <source>
        <strain evidence="3">CFS9</strain>
    </source>
</reference>